<dbReference type="OrthoDB" id="7184748at2"/>
<evidence type="ECO:0000313" key="4">
    <source>
        <dbReference type="Proteomes" id="UP000234483"/>
    </source>
</evidence>
<reference evidence="3 4" key="1">
    <citation type="submission" date="2017-12" db="EMBL/GenBank/DDBJ databases">
        <title>The genome sequence of Caulobacter flavus CGMCC1 15093.</title>
        <authorList>
            <person name="Gao J."/>
            <person name="Mao X."/>
            <person name="Sun J."/>
        </authorList>
    </citation>
    <scope>NUCLEOTIDE SEQUENCE [LARGE SCALE GENOMIC DNA]</scope>
    <source>
        <strain evidence="3 4">CGMCC1 15093</strain>
    </source>
</reference>
<dbReference type="Proteomes" id="UP000281192">
    <property type="component" value="Chromosome"/>
</dbReference>
<gene>
    <name evidence="2" type="ORF">C1707_18190</name>
    <name evidence="3" type="ORF">CFHF_11165</name>
</gene>
<reference evidence="2 5" key="2">
    <citation type="submission" date="2018-01" db="EMBL/GenBank/DDBJ databases">
        <title>Complete genome sequence of Caulobacter flavus RHGG3.</title>
        <authorList>
            <person name="Yang E."/>
        </authorList>
    </citation>
    <scope>NUCLEOTIDE SEQUENCE [LARGE SCALE GENOMIC DNA]</scope>
    <source>
        <strain evidence="2 5">RHGG3</strain>
    </source>
</reference>
<protein>
    <submittedName>
        <fullName evidence="3">Uncharacterized protein</fullName>
    </submittedName>
</protein>
<proteinExistence type="predicted"/>
<sequence length="215" mass="23388">MTKTRNRLLALTVLGGLAIGGAAVAETVKLPARQVALGVDHFQAKTQVIDDQLDVETVVSTQAGFQTGKGLFRNPSNDNYLRAVVDKRTGATRYEVRQTLMYQGSMREYDTVAYETAAWPVQTQAIKIRDNAGRCFLFEAPELCTEEVAFSVSEDELRKVAAKPAAWGFKFKSPKGYEHRTAITQAEIVGLLNSVDAYRATLPAVQAQADTAAGG</sequence>
<dbReference type="Proteomes" id="UP000234483">
    <property type="component" value="Unassembled WGS sequence"/>
</dbReference>
<evidence type="ECO:0000313" key="3">
    <source>
        <dbReference type="EMBL" id="PLR16297.1"/>
    </source>
</evidence>
<evidence type="ECO:0000313" key="5">
    <source>
        <dbReference type="Proteomes" id="UP000281192"/>
    </source>
</evidence>
<feature type="chain" id="PRO_5044577974" evidence="1">
    <location>
        <begin position="26"/>
        <end position="215"/>
    </location>
</feature>
<dbReference type="AlphaFoldDB" id="A0A2N5CU57"/>
<organism evidence="3 4">
    <name type="scientific">Caulobacter flavus</name>
    <dbReference type="NCBI Taxonomy" id="1679497"/>
    <lineage>
        <taxon>Bacteria</taxon>
        <taxon>Pseudomonadati</taxon>
        <taxon>Pseudomonadota</taxon>
        <taxon>Alphaproteobacteria</taxon>
        <taxon>Caulobacterales</taxon>
        <taxon>Caulobacteraceae</taxon>
        <taxon>Caulobacter</taxon>
    </lineage>
</organism>
<evidence type="ECO:0000256" key="1">
    <source>
        <dbReference type="SAM" id="SignalP"/>
    </source>
</evidence>
<name>A0A2N5CU57_9CAUL</name>
<keyword evidence="1" id="KW-0732">Signal</keyword>
<accession>A0A2N5CU57</accession>
<dbReference type="RefSeq" id="WP_101713087.1">
    <property type="nucleotide sequence ID" value="NZ_CP026100.1"/>
</dbReference>
<dbReference type="EMBL" id="PJRQ01000021">
    <property type="protein sequence ID" value="PLR16297.1"/>
    <property type="molecule type" value="Genomic_DNA"/>
</dbReference>
<dbReference type="EMBL" id="CP026100">
    <property type="protein sequence ID" value="AYV48033.1"/>
    <property type="molecule type" value="Genomic_DNA"/>
</dbReference>
<evidence type="ECO:0000313" key="2">
    <source>
        <dbReference type="EMBL" id="AYV48033.1"/>
    </source>
</evidence>
<keyword evidence="5" id="KW-1185">Reference proteome</keyword>
<dbReference type="KEGG" id="cfh:C1707_18190"/>
<feature type="signal peptide" evidence="1">
    <location>
        <begin position="1"/>
        <end position="25"/>
    </location>
</feature>